<dbReference type="PANTHER" id="PTHR15690">
    <property type="entry name" value="NUCLEAR RECEPTOR COACTIVATOR 6"/>
    <property type="match status" value="1"/>
</dbReference>
<dbReference type="GO" id="GO:0035097">
    <property type="term" value="C:histone methyltransferase complex"/>
    <property type="evidence" value="ECO:0007669"/>
    <property type="project" value="TreeGrafter"/>
</dbReference>
<dbReference type="eggNOG" id="ENOG502RDFM">
    <property type="taxonomic scope" value="Eukaryota"/>
</dbReference>
<name>H2Z875_CIOSA</name>
<evidence type="ECO:0000313" key="4">
    <source>
        <dbReference type="Proteomes" id="UP000007875"/>
    </source>
</evidence>
<feature type="region of interest" description="Disordered" evidence="1">
    <location>
        <begin position="127"/>
        <end position="153"/>
    </location>
</feature>
<dbReference type="InterPro" id="IPR032715">
    <property type="entry name" value="NCOA6_TRADD-N"/>
</dbReference>
<evidence type="ECO:0000259" key="2">
    <source>
        <dbReference type="Pfam" id="PF13820"/>
    </source>
</evidence>
<sequence>MMNVELIYDGDFNDKNLPKAVDDLKSRLSKVIGSSCVVKKVEPWNSVKVTFTIPRDAAAKLKELAASNSNELNELGVLSVQVEGEEIIKLSFDNGDGHPQQVIIHQQPVISTDSALHKASVHAMFNTGPQYNGANSGQVTPPQPATNTPAKKR</sequence>
<dbReference type="AlphaFoldDB" id="H2Z875"/>
<dbReference type="InParanoid" id="H2Z875"/>
<proteinExistence type="predicted"/>
<dbReference type="STRING" id="51511.ENSCSAVP00000013787"/>
<dbReference type="HOGENOM" id="CLU_1717309_0_0_1"/>
<organism evidence="3 4">
    <name type="scientific">Ciona savignyi</name>
    <name type="common">Pacific transparent sea squirt</name>
    <dbReference type="NCBI Taxonomy" id="51511"/>
    <lineage>
        <taxon>Eukaryota</taxon>
        <taxon>Metazoa</taxon>
        <taxon>Chordata</taxon>
        <taxon>Tunicata</taxon>
        <taxon>Ascidiacea</taxon>
        <taxon>Phlebobranchia</taxon>
        <taxon>Cionidae</taxon>
        <taxon>Ciona</taxon>
    </lineage>
</organism>
<reference evidence="3" key="3">
    <citation type="submission" date="2025-09" db="UniProtKB">
        <authorList>
            <consortium name="Ensembl"/>
        </authorList>
    </citation>
    <scope>IDENTIFICATION</scope>
</reference>
<dbReference type="GeneTree" id="ENSGT00730000111114"/>
<dbReference type="GO" id="GO:0003713">
    <property type="term" value="F:transcription coactivator activity"/>
    <property type="evidence" value="ECO:0007669"/>
    <property type="project" value="InterPro"/>
</dbReference>
<reference evidence="4" key="1">
    <citation type="submission" date="2003-08" db="EMBL/GenBank/DDBJ databases">
        <authorList>
            <person name="Birren B."/>
            <person name="Nusbaum C."/>
            <person name="Abebe A."/>
            <person name="Abouelleil A."/>
            <person name="Adekoya E."/>
            <person name="Ait-zahra M."/>
            <person name="Allen N."/>
            <person name="Allen T."/>
            <person name="An P."/>
            <person name="Anderson M."/>
            <person name="Anderson S."/>
            <person name="Arachchi H."/>
            <person name="Armbruster J."/>
            <person name="Bachantsang P."/>
            <person name="Baldwin J."/>
            <person name="Barry A."/>
            <person name="Bayul T."/>
            <person name="Blitshsteyn B."/>
            <person name="Bloom T."/>
            <person name="Blye J."/>
            <person name="Boguslavskiy L."/>
            <person name="Borowsky M."/>
            <person name="Boukhgalter B."/>
            <person name="Brunache A."/>
            <person name="Butler J."/>
            <person name="Calixte N."/>
            <person name="Calvo S."/>
            <person name="Camarata J."/>
            <person name="Campo K."/>
            <person name="Chang J."/>
            <person name="Cheshatsang Y."/>
            <person name="Citroen M."/>
            <person name="Collymore A."/>
            <person name="Considine T."/>
            <person name="Cook A."/>
            <person name="Cooke P."/>
            <person name="Corum B."/>
            <person name="Cuomo C."/>
            <person name="David R."/>
            <person name="Dawoe T."/>
            <person name="Degray S."/>
            <person name="Dodge S."/>
            <person name="Dooley K."/>
            <person name="Dorje P."/>
            <person name="Dorjee K."/>
            <person name="Dorris L."/>
            <person name="Duffey N."/>
            <person name="Dupes A."/>
            <person name="Elkins T."/>
            <person name="Engels R."/>
            <person name="Erickson J."/>
            <person name="Farina A."/>
            <person name="Faro S."/>
            <person name="Ferreira P."/>
            <person name="Fischer H."/>
            <person name="Fitzgerald M."/>
            <person name="Foley K."/>
            <person name="Gage D."/>
            <person name="Galagan J."/>
            <person name="Gearin G."/>
            <person name="Gnerre S."/>
            <person name="Gnirke A."/>
            <person name="Goyette A."/>
            <person name="Graham J."/>
            <person name="Grandbois E."/>
            <person name="Gyaltsen K."/>
            <person name="Hafez N."/>
            <person name="Hagopian D."/>
            <person name="Hagos B."/>
            <person name="Hall J."/>
            <person name="Hatcher B."/>
            <person name="Heller A."/>
            <person name="Higgins H."/>
            <person name="Honan T."/>
            <person name="Horn A."/>
            <person name="Houde N."/>
            <person name="Hughes L."/>
            <person name="Hulme W."/>
            <person name="Husby E."/>
            <person name="Iliev I."/>
            <person name="Jaffe D."/>
            <person name="Jones C."/>
            <person name="Kamal M."/>
            <person name="Kamat A."/>
            <person name="Kamvysselis M."/>
            <person name="Karlsson E."/>
            <person name="Kells C."/>
            <person name="Kieu A."/>
            <person name="Kisner P."/>
            <person name="Kodira C."/>
            <person name="Kulbokas E."/>
            <person name="Labutti K."/>
            <person name="Lama D."/>
            <person name="Landers T."/>
            <person name="Leger J."/>
            <person name="Levine S."/>
            <person name="Lewis D."/>
            <person name="Lewis T."/>
            <person name="Lindblad-toh K."/>
            <person name="Liu X."/>
            <person name="Lokyitsang T."/>
            <person name="Lokyitsang Y."/>
            <person name="Lucien O."/>
            <person name="Lui A."/>
            <person name="Ma L.J."/>
            <person name="Mabbitt R."/>
            <person name="Macdonald J."/>
            <person name="Maclean C."/>
            <person name="Major J."/>
            <person name="Manning J."/>
            <person name="Marabella R."/>
            <person name="Maru K."/>
            <person name="Matthews C."/>
            <person name="Mauceli E."/>
            <person name="Mccarthy M."/>
            <person name="Mcdonough S."/>
            <person name="Mcghee T."/>
            <person name="Meldrim J."/>
            <person name="Meneus L."/>
            <person name="Mesirov J."/>
            <person name="Mihalev A."/>
            <person name="Mihova T."/>
            <person name="Mikkelsen T."/>
            <person name="Mlenga V."/>
            <person name="Moru K."/>
            <person name="Mozes J."/>
            <person name="Mulrain L."/>
            <person name="Munson G."/>
            <person name="Naylor J."/>
            <person name="Newes C."/>
            <person name="Nguyen C."/>
            <person name="Nguyen N."/>
            <person name="Nguyen T."/>
            <person name="Nicol R."/>
            <person name="Nielsen C."/>
            <person name="Nizzari M."/>
            <person name="Norbu C."/>
            <person name="Norbu N."/>
            <person name="O'donnell P."/>
            <person name="Okoawo O."/>
            <person name="O'leary S."/>
            <person name="Omotosho B."/>
            <person name="O'neill K."/>
            <person name="Osman S."/>
            <person name="Parker S."/>
            <person name="Perrin D."/>
            <person name="Phunkhang P."/>
            <person name="Piqani B."/>
            <person name="Purcell S."/>
            <person name="Rachupka T."/>
            <person name="Ramasamy U."/>
            <person name="Rameau R."/>
            <person name="Ray V."/>
            <person name="Raymond C."/>
            <person name="Retta R."/>
            <person name="Richardson S."/>
            <person name="Rise C."/>
            <person name="Rodriguez J."/>
            <person name="Rogers J."/>
            <person name="Rogov P."/>
            <person name="Rutman M."/>
            <person name="Schupbach R."/>
            <person name="Seaman C."/>
            <person name="Settipalli S."/>
            <person name="Sharpe T."/>
            <person name="Sheridan J."/>
            <person name="Sherpa N."/>
            <person name="Shi J."/>
            <person name="Smirnov S."/>
            <person name="Smith C."/>
            <person name="Sougnez C."/>
            <person name="Spencer B."/>
            <person name="Stalker J."/>
            <person name="Stange-thomann N."/>
            <person name="Stavropoulos S."/>
            <person name="Stetson K."/>
            <person name="Stone C."/>
            <person name="Stone S."/>
            <person name="Stubbs M."/>
            <person name="Talamas J."/>
            <person name="Tchuinga P."/>
            <person name="Tenzing P."/>
            <person name="Tesfaye S."/>
            <person name="Theodore J."/>
            <person name="Thoulutsang Y."/>
            <person name="Topham K."/>
            <person name="Towey S."/>
            <person name="Tsamla T."/>
            <person name="Tsomo N."/>
            <person name="Vallee D."/>
            <person name="Vassiliev H."/>
            <person name="Venkataraman V."/>
            <person name="Vinson J."/>
            <person name="Vo A."/>
            <person name="Wade C."/>
            <person name="Wang S."/>
            <person name="Wangchuk T."/>
            <person name="Wangdi T."/>
            <person name="Whittaker C."/>
            <person name="Wilkinson J."/>
            <person name="Wu Y."/>
            <person name="Wyman D."/>
            <person name="Yadav S."/>
            <person name="Yang S."/>
            <person name="Yang X."/>
            <person name="Yeager S."/>
            <person name="Yee E."/>
            <person name="Young G."/>
            <person name="Zainoun J."/>
            <person name="Zembeck L."/>
            <person name="Zimmer A."/>
            <person name="Zody M."/>
            <person name="Lander E."/>
        </authorList>
    </citation>
    <scope>NUCLEOTIDE SEQUENCE [LARGE SCALE GENOMIC DNA]</scope>
</reference>
<dbReference type="Pfam" id="PF13820">
    <property type="entry name" value="NCOA6_TRADD-N"/>
    <property type="match status" value="1"/>
</dbReference>
<reference evidence="3" key="2">
    <citation type="submission" date="2025-08" db="UniProtKB">
        <authorList>
            <consortium name="Ensembl"/>
        </authorList>
    </citation>
    <scope>IDENTIFICATION</scope>
</reference>
<keyword evidence="4" id="KW-1185">Reference proteome</keyword>
<protein>
    <recommendedName>
        <fullName evidence="2">Nuclear receptor coactivator 6 TRADD-N domain-containing protein</fullName>
    </recommendedName>
</protein>
<feature type="domain" description="Nuclear receptor coactivator 6 TRADD-N" evidence="2">
    <location>
        <begin position="5"/>
        <end position="129"/>
    </location>
</feature>
<evidence type="ECO:0000256" key="1">
    <source>
        <dbReference type="SAM" id="MobiDB-lite"/>
    </source>
</evidence>
<evidence type="ECO:0000313" key="3">
    <source>
        <dbReference type="Ensembl" id="ENSCSAVP00000013787.1"/>
    </source>
</evidence>
<dbReference type="Proteomes" id="UP000007875">
    <property type="component" value="Unassembled WGS sequence"/>
</dbReference>
<dbReference type="InterPro" id="IPR026638">
    <property type="entry name" value="NCOA6"/>
</dbReference>
<accession>H2Z875</accession>
<dbReference type="GO" id="GO:0045944">
    <property type="term" value="P:positive regulation of transcription by RNA polymerase II"/>
    <property type="evidence" value="ECO:0007669"/>
    <property type="project" value="TreeGrafter"/>
</dbReference>
<dbReference type="GO" id="GO:0005667">
    <property type="term" value="C:transcription regulator complex"/>
    <property type="evidence" value="ECO:0007669"/>
    <property type="project" value="TreeGrafter"/>
</dbReference>
<dbReference type="PANTHER" id="PTHR15690:SF0">
    <property type="entry name" value="NUCLEAR RECEPTOR COACTIVATOR 6"/>
    <property type="match status" value="1"/>
</dbReference>
<dbReference type="Ensembl" id="ENSCSAVT00000013946.1">
    <property type="protein sequence ID" value="ENSCSAVP00000013787.1"/>
    <property type="gene ID" value="ENSCSAVG00000008089.1"/>
</dbReference>